<protein>
    <submittedName>
        <fullName evidence="3">NAD(P)/FAD-dependent oxidoreductase</fullName>
        <ecNumber evidence="3">1.-.-.-</ecNumber>
    </submittedName>
</protein>
<feature type="domain" description="FAD dependent oxidoreductase" evidence="2">
    <location>
        <begin position="7"/>
        <end position="400"/>
    </location>
</feature>
<dbReference type="Pfam" id="PF01266">
    <property type="entry name" value="DAO"/>
    <property type="match status" value="1"/>
</dbReference>
<gene>
    <name evidence="3" type="ORF">ACFOGP_19860</name>
</gene>
<dbReference type="PANTHER" id="PTHR13847">
    <property type="entry name" value="SARCOSINE DEHYDROGENASE-RELATED"/>
    <property type="match status" value="1"/>
</dbReference>
<evidence type="ECO:0000259" key="2">
    <source>
        <dbReference type="Pfam" id="PF01266"/>
    </source>
</evidence>
<sequence length="419" mass="45449">MTADRSVAVIGAGFVGTSCALHLARKGWTVTLIDKGGPANGASFGPAGIIQREAVAPYAFPRSVSKILSVLMRRGIDIRYHTTALPGVARGLASYWWNSAPKRHAKATQAYATLIEHSLTEHGRQIDWAGQVADDLIRRDGWYDLYRTPAGLAGGLAHAKENHDGFGVPFERLSGDEVATLEPHLQERFTGAIHWPDTWSVRDPGELVAAYADAFVASGGTLVTGDVTDIAKVKDRWVLSSNGTEIAAADKVVVATGAWTDKVVAKLGWKPPLFVKRGYHRHFKGEGNRPLNNWVADLETGFLIAPMKRGIRLTTGAELGRLETPQTPVQITEAEKIARRMFPIGEPADPKPWMGGRPCTPDMLPVIGPSPDRDGIWYAFGHGHQGLTMGPATGRLIAEMMGGETPFVDPAPFRPSRFR</sequence>
<dbReference type="EMBL" id="JBHRTB010000010">
    <property type="protein sequence ID" value="MFC3144987.1"/>
    <property type="molecule type" value="Genomic_DNA"/>
</dbReference>
<proteinExistence type="predicted"/>
<dbReference type="GO" id="GO:0016491">
    <property type="term" value="F:oxidoreductase activity"/>
    <property type="evidence" value="ECO:0007669"/>
    <property type="project" value="UniProtKB-KW"/>
</dbReference>
<reference evidence="4" key="1">
    <citation type="journal article" date="2019" name="Int. J. Syst. Evol. Microbiol.">
        <title>The Global Catalogue of Microorganisms (GCM) 10K type strain sequencing project: providing services to taxonomists for standard genome sequencing and annotation.</title>
        <authorList>
            <consortium name="The Broad Institute Genomics Platform"/>
            <consortium name="The Broad Institute Genome Sequencing Center for Infectious Disease"/>
            <person name="Wu L."/>
            <person name="Ma J."/>
        </authorList>
    </citation>
    <scope>NUCLEOTIDE SEQUENCE [LARGE SCALE GENOMIC DNA]</scope>
    <source>
        <strain evidence="4">KCTC 52366</strain>
    </source>
</reference>
<dbReference type="InterPro" id="IPR006076">
    <property type="entry name" value="FAD-dep_OxRdtase"/>
</dbReference>
<dbReference type="RefSeq" id="WP_275634191.1">
    <property type="nucleotide sequence ID" value="NZ_JARGYD010000008.1"/>
</dbReference>
<dbReference type="SUPFAM" id="SSF51905">
    <property type="entry name" value="FAD/NAD(P)-binding domain"/>
    <property type="match status" value="1"/>
</dbReference>
<dbReference type="PROSITE" id="PS51257">
    <property type="entry name" value="PROKAR_LIPOPROTEIN"/>
    <property type="match status" value="1"/>
</dbReference>
<dbReference type="InterPro" id="IPR036188">
    <property type="entry name" value="FAD/NAD-bd_sf"/>
</dbReference>
<dbReference type="Proteomes" id="UP001595632">
    <property type="component" value="Unassembled WGS sequence"/>
</dbReference>
<dbReference type="PANTHER" id="PTHR13847:SF289">
    <property type="entry name" value="GLYCINE OXIDASE"/>
    <property type="match status" value="1"/>
</dbReference>
<keyword evidence="1 3" id="KW-0560">Oxidoreductase</keyword>
<evidence type="ECO:0000313" key="3">
    <source>
        <dbReference type="EMBL" id="MFC3144987.1"/>
    </source>
</evidence>
<dbReference type="EC" id="1.-.-.-" evidence="3"/>
<dbReference type="Gene3D" id="3.30.9.10">
    <property type="entry name" value="D-Amino Acid Oxidase, subunit A, domain 2"/>
    <property type="match status" value="1"/>
</dbReference>
<accession>A0ABV7H0U6</accession>
<name>A0ABV7H0U6_9RHOB</name>
<dbReference type="SUPFAM" id="SSF54373">
    <property type="entry name" value="FAD-linked reductases, C-terminal domain"/>
    <property type="match status" value="1"/>
</dbReference>
<evidence type="ECO:0000313" key="4">
    <source>
        <dbReference type="Proteomes" id="UP001595632"/>
    </source>
</evidence>
<comment type="caution">
    <text evidence="3">The sequence shown here is derived from an EMBL/GenBank/DDBJ whole genome shotgun (WGS) entry which is preliminary data.</text>
</comment>
<organism evidence="3 4">
    <name type="scientific">Psychromarinibacter halotolerans</name>
    <dbReference type="NCBI Taxonomy" id="1775175"/>
    <lineage>
        <taxon>Bacteria</taxon>
        <taxon>Pseudomonadati</taxon>
        <taxon>Pseudomonadota</taxon>
        <taxon>Alphaproteobacteria</taxon>
        <taxon>Rhodobacterales</taxon>
        <taxon>Paracoccaceae</taxon>
        <taxon>Psychromarinibacter</taxon>
    </lineage>
</organism>
<dbReference type="Gene3D" id="3.50.50.60">
    <property type="entry name" value="FAD/NAD(P)-binding domain"/>
    <property type="match status" value="2"/>
</dbReference>
<keyword evidence="4" id="KW-1185">Reference proteome</keyword>
<evidence type="ECO:0000256" key="1">
    <source>
        <dbReference type="ARBA" id="ARBA00023002"/>
    </source>
</evidence>